<evidence type="ECO:0000256" key="1">
    <source>
        <dbReference type="SAM" id="MobiDB-lite"/>
    </source>
</evidence>
<protein>
    <submittedName>
        <fullName evidence="3">Uncharacterized protein</fullName>
    </submittedName>
</protein>
<keyword evidence="2" id="KW-0812">Transmembrane</keyword>
<feature type="compositionally biased region" description="Polar residues" evidence="1">
    <location>
        <begin position="98"/>
        <end position="107"/>
    </location>
</feature>
<evidence type="ECO:0000256" key="2">
    <source>
        <dbReference type="SAM" id="Phobius"/>
    </source>
</evidence>
<proteinExistence type="predicted"/>
<feature type="region of interest" description="Disordered" evidence="1">
    <location>
        <begin position="1"/>
        <end position="107"/>
    </location>
</feature>
<evidence type="ECO:0000313" key="4">
    <source>
        <dbReference type="Proteomes" id="UP000501812"/>
    </source>
</evidence>
<dbReference type="AlphaFoldDB" id="A0A858RLP9"/>
<accession>A0A858RLP9</accession>
<gene>
    <name evidence="3" type="ORF">HHL09_18850</name>
</gene>
<reference evidence="3 4" key="1">
    <citation type="submission" date="2020-04" db="EMBL/GenBank/DDBJ databases">
        <title>Luteolibacter sp. G-1-1-1 isolated from soil.</title>
        <authorList>
            <person name="Dahal R.H."/>
        </authorList>
    </citation>
    <scope>NUCLEOTIDE SEQUENCE [LARGE SCALE GENOMIC DNA]</scope>
    <source>
        <strain evidence="3 4">G-1-1-1</strain>
    </source>
</reference>
<feature type="compositionally biased region" description="Basic and acidic residues" evidence="1">
    <location>
        <begin position="1"/>
        <end position="17"/>
    </location>
</feature>
<feature type="transmembrane region" description="Helical" evidence="2">
    <location>
        <begin position="226"/>
        <end position="245"/>
    </location>
</feature>
<sequence length="251" mass="27213">MLPERRKSAEEIAKLREAMGVPGAAPGDPEEVPAPQAEVPFQAPLPEETPQTPAAETKPAATVPAARSETRTPAPSEPEEARRPINKSVRSLRKSEQGPVTTSTLPRTGTVVLPAHRHSDRELMELRRTQAAPPDQSIAYIKNLTVAWPLVAVGYLLPLGGALLGWLSVWTPTIMEPDFPAMWMADLSRKPWLGTAGLVALVLLSVLGLVLAGWFAWKKPRSRHHAGFITIISVFTVVFAILSKFSPTHGP</sequence>
<feature type="transmembrane region" description="Helical" evidence="2">
    <location>
        <begin position="146"/>
        <end position="171"/>
    </location>
</feature>
<keyword evidence="4" id="KW-1185">Reference proteome</keyword>
<keyword evidence="2" id="KW-0472">Membrane</keyword>
<evidence type="ECO:0000313" key="3">
    <source>
        <dbReference type="EMBL" id="QJE97752.1"/>
    </source>
</evidence>
<feature type="transmembrane region" description="Helical" evidence="2">
    <location>
        <begin position="191"/>
        <end position="214"/>
    </location>
</feature>
<dbReference type="KEGG" id="luo:HHL09_18850"/>
<organism evidence="3 4">
    <name type="scientific">Luteolibacter luteus</name>
    <dbReference type="NCBI Taxonomy" id="2728835"/>
    <lineage>
        <taxon>Bacteria</taxon>
        <taxon>Pseudomonadati</taxon>
        <taxon>Verrucomicrobiota</taxon>
        <taxon>Verrucomicrobiia</taxon>
        <taxon>Verrucomicrobiales</taxon>
        <taxon>Verrucomicrobiaceae</taxon>
        <taxon>Luteolibacter</taxon>
    </lineage>
</organism>
<dbReference type="Proteomes" id="UP000501812">
    <property type="component" value="Chromosome"/>
</dbReference>
<dbReference type="RefSeq" id="WP_169456178.1">
    <property type="nucleotide sequence ID" value="NZ_CP051774.1"/>
</dbReference>
<dbReference type="EMBL" id="CP051774">
    <property type="protein sequence ID" value="QJE97752.1"/>
    <property type="molecule type" value="Genomic_DNA"/>
</dbReference>
<keyword evidence="2" id="KW-1133">Transmembrane helix</keyword>
<name>A0A858RLP9_9BACT</name>